<dbReference type="InterPro" id="IPR050364">
    <property type="entry name" value="Cytochrome_P450_fung"/>
</dbReference>
<evidence type="ECO:0000313" key="10">
    <source>
        <dbReference type="EMBL" id="KAL0576957.1"/>
    </source>
</evidence>
<evidence type="ECO:0000256" key="3">
    <source>
        <dbReference type="ARBA" id="ARBA00010617"/>
    </source>
</evidence>
<reference evidence="10 11" key="1">
    <citation type="submission" date="2024-02" db="EMBL/GenBank/DDBJ databases">
        <title>A draft genome for the cacao thread blight pathogen Marasmius crinis-equi.</title>
        <authorList>
            <person name="Cohen S.P."/>
            <person name="Baruah I.K."/>
            <person name="Amoako-Attah I."/>
            <person name="Bukari Y."/>
            <person name="Meinhardt L.W."/>
            <person name="Bailey B.A."/>
        </authorList>
    </citation>
    <scope>NUCLEOTIDE SEQUENCE [LARGE SCALE GENOMIC DNA]</scope>
    <source>
        <strain evidence="10 11">GH-76</strain>
    </source>
</reference>
<dbReference type="InterPro" id="IPR001128">
    <property type="entry name" value="Cyt_P450"/>
</dbReference>
<dbReference type="CDD" id="cd11065">
    <property type="entry name" value="CYP64-like"/>
    <property type="match status" value="1"/>
</dbReference>
<dbReference type="Proteomes" id="UP001465976">
    <property type="component" value="Unassembled WGS sequence"/>
</dbReference>
<dbReference type="Gene3D" id="1.10.630.10">
    <property type="entry name" value="Cytochrome P450"/>
    <property type="match status" value="1"/>
</dbReference>
<keyword evidence="11" id="KW-1185">Reference proteome</keyword>
<dbReference type="Pfam" id="PF00067">
    <property type="entry name" value="p450"/>
    <property type="match status" value="1"/>
</dbReference>
<keyword evidence="5" id="KW-0479">Metal-binding</keyword>
<dbReference type="PANTHER" id="PTHR46300">
    <property type="entry name" value="P450, PUTATIVE (EUROFUNG)-RELATED-RELATED"/>
    <property type="match status" value="1"/>
</dbReference>
<dbReference type="EMBL" id="JBAHYK010000187">
    <property type="protein sequence ID" value="KAL0576957.1"/>
    <property type="molecule type" value="Genomic_DNA"/>
</dbReference>
<keyword evidence="9" id="KW-0812">Transmembrane</keyword>
<protein>
    <recommendedName>
        <fullName evidence="12">Cytochrome P450</fullName>
    </recommendedName>
</protein>
<comment type="pathway">
    <text evidence="2">Secondary metabolite biosynthesis.</text>
</comment>
<name>A0ABR3FNF4_9AGAR</name>
<dbReference type="InterPro" id="IPR002401">
    <property type="entry name" value="Cyt_P450_E_grp-I"/>
</dbReference>
<keyword evidence="7" id="KW-0408">Iron</keyword>
<comment type="caution">
    <text evidence="10">The sequence shown here is derived from an EMBL/GenBank/DDBJ whole genome shotgun (WGS) entry which is preliminary data.</text>
</comment>
<evidence type="ECO:0000256" key="7">
    <source>
        <dbReference type="ARBA" id="ARBA00023004"/>
    </source>
</evidence>
<evidence type="ECO:0000256" key="4">
    <source>
        <dbReference type="ARBA" id="ARBA00022617"/>
    </source>
</evidence>
<evidence type="ECO:0000256" key="9">
    <source>
        <dbReference type="SAM" id="Phobius"/>
    </source>
</evidence>
<evidence type="ECO:0000256" key="2">
    <source>
        <dbReference type="ARBA" id="ARBA00005179"/>
    </source>
</evidence>
<organism evidence="10 11">
    <name type="scientific">Marasmius crinis-equi</name>
    <dbReference type="NCBI Taxonomy" id="585013"/>
    <lineage>
        <taxon>Eukaryota</taxon>
        <taxon>Fungi</taxon>
        <taxon>Dikarya</taxon>
        <taxon>Basidiomycota</taxon>
        <taxon>Agaricomycotina</taxon>
        <taxon>Agaricomycetes</taxon>
        <taxon>Agaricomycetidae</taxon>
        <taxon>Agaricales</taxon>
        <taxon>Marasmiineae</taxon>
        <taxon>Marasmiaceae</taxon>
        <taxon>Marasmius</taxon>
    </lineage>
</organism>
<keyword evidence="9" id="KW-1133">Transmembrane helix</keyword>
<dbReference type="SUPFAM" id="SSF48264">
    <property type="entry name" value="Cytochrome P450"/>
    <property type="match status" value="1"/>
</dbReference>
<keyword evidence="4" id="KW-0349">Heme</keyword>
<evidence type="ECO:0008006" key="12">
    <source>
        <dbReference type="Google" id="ProtNLM"/>
    </source>
</evidence>
<evidence type="ECO:0000256" key="1">
    <source>
        <dbReference type="ARBA" id="ARBA00001971"/>
    </source>
</evidence>
<feature type="transmembrane region" description="Helical" evidence="9">
    <location>
        <begin position="15"/>
        <end position="33"/>
    </location>
</feature>
<dbReference type="InterPro" id="IPR036396">
    <property type="entry name" value="Cyt_P450_sf"/>
</dbReference>
<evidence type="ECO:0000256" key="8">
    <source>
        <dbReference type="ARBA" id="ARBA00023033"/>
    </source>
</evidence>
<keyword evidence="8" id="KW-0503">Monooxygenase</keyword>
<evidence type="ECO:0000313" key="11">
    <source>
        <dbReference type="Proteomes" id="UP001465976"/>
    </source>
</evidence>
<accession>A0ABR3FNF4</accession>
<dbReference type="PANTHER" id="PTHR46300:SF7">
    <property type="entry name" value="P450, PUTATIVE (EUROFUNG)-RELATED"/>
    <property type="match status" value="1"/>
</dbReference>
<evidence type="ECO:0000256" key="6">
    <source>
        <dbReference type="ARBA" id="ARBA00023002"/>
    </source>
</evidence>
<keyword evidence="6" id="KW-0560">Oxidoreductase</keyword>
<gene>
    <name evidence="10" type="ORF">V5O48_005028</name>
</gene>
<dbReference type="PRINTS" id="PR00463">
    <property type="entry name" value="EP450I"/>
</dbReference>
<comment type="cofactor">
    <cofactor evidence="1">
        <name>heme</name>
        <dbReference type="ChEBI" id="CHEBI:30413"/>
    </cofactor>
</comment>
<proteinExistence type="inferred from homology"/>
<keyword evidence="9" id="KW-0472">Membrane</keyword>
<comment type="similarity">
    <text evidence="3">Belongs to the cytochrome P450 family.</text>
</comment>
<sequence>MELASRLASASTDSPIVGAAIALALALGIIKYWRGPFFKLPLPPGPPQKWITGNLHQLPKAQPWFTYAEWSKVYGPIFRYRVFTINTIVLNKGKAALDLLESRSSIYSDRQPSVLLDVLAGRGLAVFRIGFNHPRFKVYRRMLNSALNRGAAKAYQGIQSAEVHTLLRGLAKTPEDFIILLRRNAGAVTLKLAYGYQVTSNHDEFVAQVDNAFTYFGKKMSRLFLVDFFPILRFIPSWFPGGEFKTIAKEFKDAKVDDYPFQWAKTRIQSGEYEDSFTSRFLLPEDGHTLTEEEQDIVKFCDAGIYAGGADTTVSVMSAFIFLMTRHPDVMRRAQADIDQLTNKERMPGFVDQESLPYITAIIKEVQRWAPTAPMGVPHRVMQDDEYNGFRIPKGSTIIANIWAITRDTDVYPDPELFDPERHLGPNPQPNPFKFVYGFGRRICPGAHLAEQSVFLNIVSILAVFDILPDPEEVGKPVEFIGGITAHIKPFKCQFIPRVPHLLEALGA</sequence>
<dbReference type="PRINTS" id="PR00385">
    <property type="entry name" value="P450"/>
</dbReference>
<evidence type="ECO:0000256" key="5">
    <source>
        <dbReference type="ARBA" id="ARBA00022723"/>
    </source>
</evidence>